<dbReference type="GO" id="GO:0005975">
    <property type="term" value="P:carbohydrate metabolic process"/>
    <property type="evidence" value="ECO:0007669"/>
    <property type="project" value="InterPro"/>
</dbReference>
<dbReference type="GO" id="GO:0016853">
    <property type="term" value="F:isomerase activity"/>
    <property type="evidence" value="ECO:0007669"/>
    <property type="project" value="InterPro"/>
</dbReference>
<comment type="caution">
    <text evidence="1">The sequence shown here is derived from an EMBL/GenBank/DDBJ whole genome shotgun (WGS) entry which is preliminary data.</text>
</comment>
<dbReference type="EMBL" id="AZFZ01000030">
    <property type="protein sequence ID" value="KRM43691.1"/>
    <property type="molecule type" value="Genomic_DNA"/>
</dbReference>
<dbReference type="InterPro" id="IPR037481">
    <property type="entry name" value="LacX"/>
</dbReference>
<dbReference type="Proteomes" id="UP000051010">
    <property type="component" value="Unassembled WGS sequence"/>
</dbReference>
<evidence type="ECO:0000313" key="2">
    <source>
        <dbReference type="Proteomes" id="UP000051010"/>
    </source>
</evidence>
<dbReference type="PATRIC" id="fig|1423786.4.peg.1527"/>
<dbReference type="AlphaFoldDB" id="A0A0R1YV30"/>
<evidence type="ECO:0000313" key="1">
    <source>
        <dbReference type="EMBL" id="KRM43691.1"/>
    </source>
</evidence>
<dbReference type="CDD" id="cd09024">
    <property type="entry name" value="Aldose_epim_lacX"/>
    <property type="match status" value="1"/>
</dbReference>
<reference evidence="1 2" key="1">
    <citation type="journal article" date="2015" name="Genome Announc.">
        <title>Expanding the biotechnology potential of lactobacilli through comparative genomics of 213 strains and associated genera.</title>
        <authorList>
            <person name="Sun Z."/>
            <person name="Harris H.M."/>
            <person name="McCann A."/>
            <person name="Guo C."/>
            <person name="Argimon S."/>
            <person name="Zhang W."/>
            <person name="Yang X."/>
            <person name="Jeffery I.B."/>
            <person name="Cooney J.C."/>
            <person name="Kagawa T.F."/>
            <person name="Liu W."/>
            <person name="Song Y."/>
            <person name="Salvetti E."/>
            <person name="Wrobel A."/>
            <person name="Rasinkangas P."/>
            <person name="Parkhill J."/>
            <person name="Rea M.C."/>
            <person name="O'Sullivan O."/>
            <person name="Ritari J."/>
            <person name="Douillard F.P."/>
            <person name="Paul Ross R."/>
            <person name="Yang R."/>
            <person name="Briner A.E."/>
            <person name="Felis G.E."/>
            <person name="de Vos W.M."/>
            <person name="Barrangou R."/>
            <person name="Klaenhammer T.R."/>
            <person name="Caufield P.W."/>
            <person name="Cui Y."/>
            <person name="Zhang H."/>
            <person name="O'Toole P.W."/>
        </authorList>
    </citation>
    <scope>NUCLEOTIDE SEQUENCE [LARGE SCALE GENOMIC DNA]</scope>
    <source>
        <strain evidence="1 2">DSM 18390</strain>
    </source>
</reference>
<sequence>MQTIKSGHLSAEIDEHGAQLTHLVDTNANFDYIWNNDLWPKHAPILFPAIGRSNDDAYLINGKKYEMPQHGFAGDSDFEVVDKQADKVVFQLKANADTRKFYPFDFTLKVTFSLSETGLNVHFDVKNNGDEDLSYSLGYHPAFNVPIAGEGDFDDYRLAIEPAEKSLDTYEIVKTPNPYRSGKVTPLPNFSDGIVKLDHQMFEKGLLIIKNTGIKTVKLYSETDTSHSVTVNVADFDHVTLWTKEGANAPFLCIEPFNGLPDVHGDLVELADKEGNHHTGAGLTSSYNVQISVK</sequence>
<dbReference type="RefSeq" id="WP_056980452.1">
    <property type="nucleotide sequence ID" value="NZ_AZFZ01000030.1"/>
</dbReference>
<dbReference type="Gene3D" id="2.70.98.10">
    <property type="match status" value="1"/>
</dbReference>
<gene>
    <name evidence="1" type="ORF">FD47_GL001427</name>
</gene>
<dbReference type="InterPro" id="IPR008183">
    <property type="entry name" value="Aldose_1/G6P_1-epimerase"/>
</dbReference>
<protein>
    <submittedName>
        <fullName evidence="1">Aldose 1-epimerase</fullName>
    </submittedName>
</protein>
<dbReference type="InterPro" id="IPR011013">
    <property type="entry name" value="Gal_mutarotase_sf_dom"/>
</dbReference>
<dbReference type="InterPro" id="IPR014718">
    <property type="entry name" value="GH-type_carb-bd"/>
</dbReference>
<name>A0A0R1YV30_9LACO</name>
<dbReference type="Pfam" id="PF01263">
    <property type="entry name" value="Aldose_epim"/>
    <property type="match status" value="1"/>
</dbReference>
<dbReference type="SUPFAM" id="SSF74650">
    <property type="entry name" value="Galactose mutarotase-like"/>
    <property type="match status" value="1"/>
</dbReference>
<dbReference type="PANTHER" id="PTHR11122:SF13">
    <property type="entry name" value="GLUCOSE-6-PHOSPHATE 1-EPIMERASE"/>
    <property type="match status" value="1"/>
</dbReference>
<dbReference type="PANTHER" id="PTHR11122">
    <property type="entry name" value="APOSPORY-ASSOCIATED PROTEIN C-RELATED"/>
    <property type="match status" value="1"/>
</dbReference>
<dbReference type="GO" id="GO:0030246">
    <property type="term" value="F:carbohydrate binding"/>
    <property type="evidence" value="ECO:0007669"/>
    <property type="project" value="InterPro"/>
</dbReference>
<organism evidence="1 2">
    <name type="scientific">Lentilactobacillus parafarraginis DSM 18390 = JCM 14109</name>
    <dbReference type="NCBI Taxonomy" id="1423786"/>
    <lineage>
        <taxon>Bacteria</taxon>
        <taxon>Bacillati</taxon>
        <taxon>Bacillota</taxon>
        <taxon>Bacilli</taxon>
        <taxon>Lactobacillales</taxon>
        <taxon>Lactobacillaceae</taxon>
        <taxon>Lentilactobacillus</taxon>
    </lineage>
</organism>
<proteinExistence type="predicted"/>
<accession>A0A0R1YV30</accession>